<dbReference type="PANTHER" id="PTHR11102">
    <property type="entry name" value="SEL-1-LIKE PROTEIN"/>
    <property type="match status" value="1"/>
</dbReference>
<name>A0A1H0JXA9_9PSED</name>
<dbReference type="Pfam" id="PF08238">
    <property type="entry name" value="Sel1"/>
    <property type="match status" value="4"/>
</dbReference>
<proteinExistence type="predicted"/>
<sequence>MTSNILSASPAKYRAPTVTTAYQHDKFVLPNGQILCGIGRAGPDLDAYCNSHFQRSWFEVILEIERSLSERLRGIEKRLPALEALLTDGQSPETLRPVFQDIIGTLSALVEHGCLDAQMRIGLLYLSIGEYFEPGGQAQKRGLEEILHAQGNGHPNAAYTLGDYYVEKGCLEEAFCFYQMGHQRGCAVCCYQLGQFAEHGFVGSPEDLHMAFDLYKCSSKDFYPPATVRMVEMLIEHGDVFSIPESPIHLLTQAIDMGCDEAMLLLAQLYERGRQLIREPWLAVSLYRRAAMAGNSTAQLKLGQILDGSDVAGLPLAEDIQEAIEWYYRVTTDQNNPDVRGWAYMYLGRISFRMRDFGIAQLHYEAAAALGIIGAEVMMQHARDAYDECYGEEGIG</sequence>
<gene>
    <name evidence="1" type="ORF">SAMN04489798_3070</name>
</gene>
<accession>A0A1H0JXA9</accession>
<protein>
    <submittedName>
        <fullName evidence="1">TPR repeat</fullName>
    </submittedName>
</protein>
<dbReference type="EMBL" id="LT629705">
    <property type="protein sequence ID" value="SDO48250.1"/>
    <property type="molecule type" value="Genomic_DNA"/>
</dbReference>
<dbReference type="RefSeq" id="WP_090182005.1">
    <property type="nucleotide sequence ID" value="NZ_LT629705.1"/>
</dbReference>
<organism evidence="1 2">
    <name type="scientific">Pseudomonas arsenicoxydans</name>
    <dbReference type="NCBI Taxonomy" id="702115"/>
    <lineage>
        <taxon>Bacteria</taxon>
        <taxon>Pseudomonadati</taxon>
        <taxon>Pseudomonadota</taxon>
        <taxon>Gammaproteobacteria</taxon>
        <taxon>Pseudomonadales</taxon>
        <taxon>Pseudomonadaceae</taxon>
        <taxon>Pseudomonas</taxon>
    </lineage>
</organism>
<dbReference type="AlphaFoldDB" id="A0A1H0JXA9"/>
<dbReference type="InterPro" id="IPR011990">
    <property type="entry name" value="TPR-like_helical_dom_sf"/>
</dbReference>
<evidence type="ECO:0000313" key="1">
    <source>
        <dbReference type="EMBL" id="SDO48250.1"/>
    </source>
</evidence>
<dbReference type="PANTHER" id="PTHR11102:SF160">
    <property type="entry name" value="ERAD-ASSOCIATED E3 UBIQUITIN-PROTEIN LIGASE COMPONENT HRD3"/>
    <property type="match status" value="1"/>
</dbReference>
<dbReference type="Gene3D" id="1.25.40.10">
    <property type="entry name" value="Tetratricopeptide repeat domain"/>
    <property type="match status" value="1"/>
</dbReference>
<evidence type="ECO:0000313" key="2">
    <source>
        <dbReference type="Proteomes" id="UP000198827"/>
    </source>
</evidence>
<dbReference type="SUPFAM" id="SSF81901">
    <property type="entry name" value="HCP-like"/>
    <property type="match status" value="1"/>
</dbReference>
<dbReference type="SMART" id="SM00671">
    <property type="entry name" value="SEL1"/>
    <property type="match status" value="2"/>
</dbReference>
<dbReference type="InterPro" id="IPR006597">
    <property type="entry name" value="Sel1-like"/>
</dbReference>
<dbReference type="Proteomes" id="UP000198827">
    <property type="component" value="Chromosome I"/>
</dbReference>
<dbReference type="OrthoDB" id="9792653at2"/>
<reference evidence="1 2" key="1">
    <citation type="submission" date="2016-10" db="EMBL/GenBank/DDBJ databases">
        <authorList>
            <person name="de Groot N.N."/>
        </authorList>
    </citation>
    <scope>NUCLEOTIDE SEQUENCE [LARGE SCALE GENOMIC DNA]</scope>
    <source>
        <strain evidence="1 2">CECT 7543</strain>
    </source>
</reference>
<dbReference type="InterPro" id="IPR050767">
    <property type="entry name" value="Sel1_AlgK"/>
</dbReference>